<dbReference type="Pfam" id="PF03080">
    <property type="entry name" value="Neprosin"/>
    <property type="match status" value="1"/>
</dbReference>
<name>A0A7J6XA88_THATH</name>
<proteinExistence type="predicted"/>
<gene>
    <name evidence="2" type="ORF">FRX31_004045</name>
</gene>
<accession>A0A7J6XA88</accession>
<dbReference type="EMBL" id="JABWDY010002833">
    <property type="protein sequence ID" value="KAF5206363.1"/>
    <property type="molecule type" value="Genomic_DNA"/>
</dbReference>
<sequence>MDLNPGYWPKELEPLLAEGANQIVWGGQPIVLLNGTNQEMGSGLFPDGNYYFGKSQFADSSWVKISPYTDPLRCEKLNF</sequence>
<feature type="domain" description="Neprosin PEP catalytic" evidence="1">
    <location>
        <begin position="6"/>
        <end position="50"/>
    </location>
</feature>
<reference evidence="2 3" key="1">
    <citation type="submission" date="2020-06" db="EMBL/GenBank/DDBJ databases">
        <title>Transcriptomic and genomic resources for Thalictrum thalictroides and T. hernandezii: Facilitating candidate gene discovery in an emerging model plant lineage.</title>
        <authorList>
            <person name="Arias T."/>
            <person name="Riano-Pachon D.M."/>
            <person name="Di Stilio V.S."/>
        </authorList>
    </citation>
    <scope>NUCLEOTIDE SEQUENCE [LARGE SCALE GENOMIC DNA]</scope>
    <source>
        <strain evidence="3">cv. WT478/WT964</strain>
        <tissue evidence="2">Leaves</tissue>
    </source>
</reference>
<dbReference type="InterPro" id="IPR004314">
    <property type="entry name" value="Neprosin"/>
</dbReference>
<protein>
    <recommendedName>
        <fullName evidence="1">Neprosin PEP catalytic domain-containing protein</fullName>
    </recommendedName>
</protein>
<dbReference type="Proteomes" id="UP000554482">
    <property type="component" value="Unassembled WGS sequence"/>
</dbReference>
<keyword evidence="3" id="KW-1185">Reference proteome</keyword>
<dbReference type="AlphaFoldDB" id="A0A7J6XA88"/>
<comment type="caution">
    <text evidence="2">The sequence shown here is derived from an EMBL/GenBank/DDBJ whole genome shotgun (WGS) entry which is preliminary data.</text>
</comment>
<evidence type="ECO:0000313" key="2">
    <source>
        <dbReference type="EMBL" id="KAF5206363.1"/>
    </source>
</evidence>
<evidence type="ECO:0000313" key="3">
    <source>
        <dbReference type="Proteomes" id="UP000554482"/>
    </source>
</evidence>
<evidence type="ECO:0000259" key="1">
    <source>
        <dbReference type="Pfam" id="PF03080"/>
    </source>
</evidence>
<organism evidence="2 3">
    <name type="scientific">Thalictrum thalictroides</name>
    <name type="common">Rue-anemone</name>
    <name type="synonym">Anemone thalictroides</name>
    <dbReference type="NCBI Taxonomy" id="46969"/>
    <lineage>
        <taxon>Eukaryota</taxon>
        <taxon>Viridiplantae</taxon>
        <taxon>Streptophyta</taxon>
        <taxon>Embryophyta</taxon>
        <taxon>Tracheophyta</taxon>
        <taxon>Spermatophyta</taxon>
        <taxon>Magnoliopsida</taxon>
        <taxon>Ranunculales</taxon>
        <taxon>Ranunculaceae</taxon>
        <taxon>Thalictroideae</taxon>
        <taxon>Thalictrum</taxon>
    </lineage>
</organism>